<evidence type="ECO:0000313" key="2">
    <source>
        <dbReference type="EMBL" id="RFC67549.1"/>
    </source>
</evidence>
<dbReference type="Gene3D" id="2.30.30.40">
    <property type="entry name" value="SH3 Domains"/>
    <property type="match status" value="1"/>
</dbReference>
<evidence type="ECO:0000313" key="3">
    <source>
        <dbReference type="Proteomes" id="UP000262379"/>
    </source>
</evidence>
<gene>
    <name evidence="2" type="ORF">DY251_11200</name>
</gene>
<dbReference type="RefSeq" id="WP_116623982.1">
    <property type="nucleotide sequence ID" value="NZ_QURN01000007.1"/>
</dbReference>
<protein>
    <submittedName>
        <fullName evidence="2">SH3 domain-containing protein</fullName>
    </submittedName>
</protein>
<feature type="signal peptide" evidence="1">
    <location>
        <begin position="1"/>
        <end position="21"/>
    </location>
</feature>
<sequence length="121" mass="12765">MTNLRALSFLILAFLPFPAGAQDAASVSDVPVVEVTGVAPNDLLNLRATASAGGLIIARFENGAMLNNLGCADVNGINWCKVQYVDDPKLQGWAPARYLLDPATAGIQDAPMEDIPEEPAQ</sequence>
<accession>A0A371XE84</accession>
<keyword evidence="1" id="KW-0732">Signal</keyword>
<proteinExistence type="predicted"/>
<comment type="caution">
    <text evidence="2">The sequence shown here is derived from an EMBL/GenBank/DDBJ whole genome shotgun (WGS) entry which is preliminary data.</text>
</comment>
<dbReference type="EMBL" id="QURN01000007">
    <property type="protein sequence ID" value="RFC67549.1"/>
    <property type="molecule type" value="Genomic_DNA"/>
</dbReference>
<organism evidence="2 3">
    <name type="scientific">Mesorhizobium denitrificans</name>
    <dbReference type="NCBI Taxonomy" id="2294114"/>
    <lineage>
        <taxon>Bacteria</taxon>
        <taxon>Pseudomonadati</taxon>
        <taxon>Pseudomonadota</taxon>
        <taxon>Alphaproteobacteria</taxon>
        <taxon>Hyphomicrobiales</taxon>
        <taxon>Phyllobacteriaceae</taxon>
        <taxon>Mesorhizobium</taxon>
    </lineage>
</organism>
<feature type="chain" id="PRO_5016795010" evidence="1">
    <location>
        <begin position="22"/>
        <end position="121"/>
    </location>
</feature>
<evidence type="ECO:0000256" key="1">
    <source>
        <dbReference type="SAM" id="SignalP"/>
    </source>
</evidence>
<reference evidence="3" key="1">
    <citation type="submission" date="2018-08" db="EMBL/GenBank/DDBJ databases">
        <authorList>
            <person name="Im W.T."/>
        </authorList>
    </citation>
    <scope>NUCLEOTIDE SEQUENCE [LARGE SCALE GENOMIC DNA]</scope>
    <source>
        <strain evidence="3">LA-28</strain>
    </source>
</reference>
<keyword evidence="3" id="KW-1185">Reference proteome</keyword>
<dbReference type="Proteomes" id="UP000262379">
    <property type="component" value="Unassembled WGS sequence"/>
</dbReference>
<dbReference type="AlphaFoldDB" id="A0A371XE84"/>
<name>A0A371XE84_9HYPH</name>